<keyword evidence="3 11" id="KW-1134">Transmembrane beta strand</keyword>
<feature type="signal peptide" evidence="13">
    <location>
        <begin position="1"/>
        <end position="26"/>
    </location>
</feature>
<evidence type="ECO:0000313" key="17">
    <source>
        <dbReference type="Proteomes" id="UP001597124"/>
    </source>
</evidence>
<dbReference type="RefSeq" id="WP_381494113.1">
    <property type="nucleotide sequence ID" value="NZ_JBHTIK010000015.1"/>
</dbReference>
<dbReference type="Proteomes" id="UP001597124">
    <property type="component" value="Unassembled WGS sequence"/>
</dbReference>
<evidence type="ECO:0000256" key="11">
    <source>
        <dbReference type="PROSITE-ProRule" id="PRU01360"/>
    </source>
</evidence>
<dbReference type="Pfam" id="PF07715">
    <property type="entry name" value="Plug"/>
    <property type="match status" value="1"/>
</dbReference>
<keyword evidence="7" id="KW-0406">Ion transport</keyword>
<keyword evidence="2 11" id="KW-0813">Transport</keyword>
<keyword evidence="5 11" id="KW-0812">Transmembrane</keyword>
<comment type="subcellular location">
    <subcellularLocation>
        <location evidence="1 11">Cell outer membrane</location>
        <topology evidence="1 11">Multi-pass membrane protein</topology>
    </subcellularLocation>
</comment>
<keyword evidence="9 11" id="KW-0472">Membrane</keyword>
<comment type="caution">
    <text evidence="16">The sequence shown here is derived from an EMBL/GenBank/DDBJ whole genome shotgun (WGS) entry which is preliminary data.</text>
</comment>
<dbReference type="InterPro" id="IPR036942">
    <property type="entry name" value="Beta-barrel_TonB_sf"/>
</dbReference>
<evidence type="ECO:0000256" key="6">
    <source>
        <dbReference type="ARBA" id="ARBA00023004"/>
    </source>
</evidence>
<evidence type="ECO:0000256" key="13">
    <source>
        <dbReference type="SAM" id="SignalP"/>
    </source>
</evidence>
<sequence length="707" mass="76510">MKKSCFYVSTAAVALVAGLGVSAASAQEAAETAQVEEIIVTAQRREQRLQDVPIAVTAITSKQMEEQGITSTHDLAQAVTGMTITESGGYVQPFIRGVGSTVTNLGEQGSAATYIDGVYMPTVNGQLYELANVQSVEVLKGPQGTLFGRNANTGAIIITTRQPQFNPEGRFQLGYGNYNAVSAQGFITGPISDQFAVSLAGNYDSHDPWFTNSFAGGKIGESERWTLRGAALFNASENLSITISGDLMRTDDASPILVQPISGYQGYLPGGLLPSGPYDFIGNGDVRYLAEQEGLSARIKWDLGAVSLTSTTAHRWFYTESINYDSDTTPALLSQIGNTESGTNFTQELQLNSSGDGPFTWVLGGFYLRQEAKYDPLRVQSATATTVITAQQVTEALAAFADATYALGDFEITGGLRYSYEKKHYDGQINGNPAVNNANKSWDSVTPRVVLAYHPSRDFMAYASFSQGFKSGTFNANGLSTVAVDPETVDAYEIGVKTRLGALATLNVSAFRYDIKDLQVQALNPATNLILVANAAEVETKGFDVEFALRPSQGLDVRLSASYLDAEFSKFPNAQIFIPVLGGDGRNQSVIRDVTGNKNVRSPEFTFNAAVSYRHELGNGASIVPSANAYYSTSFYWDVGNRLEEKEHLVINANLTYNFPGDRISVTAWARNLTDEVRFRNVSAAVQADRRAADEPRVYGVRLGYQF</sequence>
<dbReference type="EMBL" id="JBHTIK010000015">
    <property type="protein sequence ID" value="MFD0850217.1"/>
    <property type="molecule type" value="Genomic_DNA"/>
</dbReference>
<protein>
    <submittedName>
        <fullName evidence="16">TonB-dependent receptor</fullName>
    </submittedName>
</protein>
<dbReference type="InterPro" id="IPR000531">
    <property type="entry name" value="Beta-barrel_TonB"/>
</dbReference>
<feature type="chain" id="PRO_5045693449" evidence="13">
    <location>
        <begin position="27"/>
        <end position="707"/>
    </location>
</feature>
<evidence type="ECO:0000256" key="1">
    <source>
        <dbReference type="ARBA" id="ARBA00004571"/>
    </source>
</evidence>
<feature type="domain" description="TonB-dependent receptor plug" evidence="15">
    <location>
        <begin position="49"/>
        <end position="154"/>
    </location>
</feature>
<dbReference type="InterPro" id="IPR012910">
    <property type="entry name" value="Plug_dom"/>
</dbReference>
<evidence type="ECO:0000256" key="2">
    <source>
        <dbReference type="ARBA" id="ARBA00022448"/>
    </source>
</evidence>
<keyword evidence="8 12" id="KW-0798">TonB box</keyword>
<evidence type="ECO:0000256" key="10">
    <source>
        <dbReference type="ARBA" id="ARBA00023237"/>
    </source>
</evidence>
<dbReference type="Gene3D" id="2.40.170.20">
    <property type="entry name" value="TonB-dependent receptor, beta-barrel domain"/>
    <property type="match status" value="1"/>
</dbReference>
<dbReference type="PANTHER" id="PTHR32552">
    <property type="entry name" value="FERRICHROME IRON RECEPTOR-RELATED"/>
    <property type="match status" value="1"/>
</dbReference>
<keyword evidence="6" id="KW-0408">Iron</keyword>
<dbReference type="SUPFAM" id="SSF56935">
    <property type="entry name" value="Porins"/>
    <property type="match status" value="1"/>
</dbReference>
<dbReference type="CDD" id="cd01347">
    <property type="entry name" value="ligand_gated_channel"/>
    <property type="match status" value="1"/>
</dbReference>
<evidence type="ECO:0000259" key="14">
    <source>
        <dbReference type="Pfam" id="PF00593"/>
    </source>
</evidence>
<gene>
    <name evidence="16" type="ORF">ACFQ00_17920</name>
</gene>
<keyword evidence="17" id="KW-1185">Reference proteome</keyword>
<organism evidence="16 17">
    <name type="scientific">Sphingosinicella xenopeptidilytica</name>
    <dbReference type="NCBI Taxonomy" id="364098"/>
    <lineage>
        <taxon>Bacteria</taxon>
        <taxon>Pseudomonadati</taxon>
        <taxon>Pseudomonadota</taxon>
        <taxon>Alphaproteobacteria</taxon>
        <taxon>Sphingomonadales</taxon>
        <taxon>Sphingosinicellaceae</taxon>
        <taxon>Sphingosinicella</taxon>
    </lineage>
</organism>
<dbReference type="PROSITE" id="PS52016">
    <property type="entry name" value="TONB_DEPENDENT_REC_3"/>
    <property type="match status" value="1"/>
</dbReference>
<evidence type="ECO:0000256" key="12">
    <source>
        <dbReference type="RuleBase" id="RU003357"/>
    </source>
</evidence>
<evidence type="ECO:0000256" key="5">
    <source>
        <dbReference type="ARBA" id="ARBA00022692"/>
    </source>
</evidence>
<evidence type="ECO:0000313" key="16">
    <source>
        <dbReference type="EMBL" id="MFD0850217.1"/>
    </source>
</evidence>
<accession>A0ABW3C9P7</accession>
<keyword evidence="10 11" id="KW-0998">Cell outer membrane</keyword>
<reference evidence="17" key="1">
    <citation type="journal article" date="2019" name="Int. J. Syst. Evol. Microbiol.">
        <title>The Global Catalogue of Microorganisms (GCM) 10K type strain sequencing project: providing services to taxonomists for standard genome sequencing and annotation.</title>
        <authorList>
            <consortium name="The Broad Institute Genomics Platform"/>
            <consortium name="The Broad Institute Genome Sequencing Center for Infectious Disease"/>
            <person name="Wu L."/>
            <person name="Ma J."/>
        </authorList>
    </citation>
    <scope>NUCLEOTIDE SEQUENCE [LARGE SCALE GENOMIC DNA]</scope>
    <source>
        <strain evidence="17">CCUG 52537</strain>
    </source>
</reference>
<keyword evidence="4" id="KW-0410">Iron transport</keyword>
<proteinExistence type="inferred from homology"/>
<dbReference type="PANTHER" id="PTHR32552:SF81">
    <property type="entry name" value="TONB-DEPENDENT OUTER MEMBRANE RECEPTOR"/>
    <property type="match status" value="1"/>
</dbReference>
<evidence type="ECO:0000256" key="7">
    <source>
        <dbReference type="ARBA" id="ARBA00023065"/>
    </source>
</evidence>
<name>A0ABW3C9P7_SPHXN</name>
<dbReference type="InterPro" id="IPR039426">
    <property type="entry name" value="TonB-dep_rcpt-like"/>
</dbReference>
<evidence type="ECO:0000259" key="15">
    <source>
        <dbReference type="Pfam" id="PF07715"/>
    </source>
</evidence>
<feature type="domain" description="TonB-dependent receptor-like beta-barrel" evidence="14">
    <location>
        <begin position="275"/>
        <end position="673"/>
    </location>
</feature>
<keyword evidence="13" id="KW-0732">Signal</keyword>
<evidence type="ECO:0000256" key="8">
    <source>
        <dbReference type="ARBA" id="ARBA00023077"/>
    </source>
</evidence>
<comment type="similarity">
    <text evidence="11 12">Belongs to the TonB-dependent receptor family.</text>
</comment>
<evidence type="ECO:0000256" key="9">
    <source>
        <dbReference type="ARBA" id="ARBA00023136"/>
    </source>
</evidence>
<keyword evidence="16" id="KW-0675">Receptor</keyword>
<dbReference type="Pfam" id="PF00593">
    <property type="entry name" value="TonB_dep_Rec_b-barrel"/>
    <property type="match status" value="1"/>
</dbReference>
<evidence type="ECO:0000256" key="4">
    <source>
        <dbReference type="ARBA" id="ARBA00022496"/>
    </source>
</evidence>
<evidence type="ECO:0000256" key="3">
    <source>
        <dbReference type="ARBA" id="ARBA00022452"/>
    </source>
</evidence>